<protein>
    <submittedName>
        <fullName evidence="1">Gpi ethanolamine phosphate transferase</fullName>
    </submittedName>
</protein>
<keyword evidence="1" id="KW-0808">Transferase</keyword>
<keyword evidence="2" id="KW-1185">Reference proteome</keyword>
<organism evidence="1 2">
    <name type="scientific">Neofusicoccum parvum</name>
    <dbReference type="NCBI Taxonomy" id="310453"/>
    <lineage>
        <taxon>Eukaryota</taxon>
        <taxon>Fungi</taxon>
        <taxon>Dikarya</taxon>
        <taxon>Ascomycota</taxon>
        <taxon>Pezizomycotina</taxon>
        <taxon>Dothideomycetes</taxon>
        <taxon>Dothideomycetes incertae sedis</taxon>
        <taxon>Botryosphaeriales</taxon>
        <taxon>Botryosphaeriaceae</taxon>
        <taxon>Neofusicoccum</taxon>
    </lineage>
</organism>
<dbReference type="EMBL" id="BSXG01000107">
    <property type="protein sequence ID" value="GME43072.1"/>
    <property type="molecule type" value="Genomic_DNA"/>
</dbReference>
<comment type="caution">
    <text evidence="1">The sequence shown here is derived from an EMBL/GenBank/DDBJ whole genome shotgun (WGS) entry which is preliminary data.</text>
</comment>
<proteinExistence type="predicted"/>
<evidence type="ECO:0000313" key="1">
    <source>
        <dbReference type="EMBL" id="GME43072.1"/>
    </source>
</evidence>
<gene>
    <name evidence="1" type="primary">g2213</name>
    <name evidence="1" type="ORF">NpPPO83_00002213</name>
</gene>
<sequence length="128" mass="14027">MAKGARSTARKTNNQALKARVFGPVETARTERLSQKLLELAQQPRPAKTEMEVEKDESNDSVAQDKAPADQAEAMEVDGEKPSMTSLKKKTGRVQKKRRGKNTSTITFKNFRTGARKPAAGGKKGGKR</sequence>
<evidence type="ECO:0000313" key="2">
    <source>
        <dbReference type="Proteomes" id="UP001165186"/>
    </source>
</evidence>
<accession>A0ACB5SIQ0</accession>
<reference evidence="1" key="1">
    <citation type="submission" date="2024-09" db="EMBL/GenBank/DDBJ databases">
        <title>Draft Genome Sequences of Neofusicoccum parvum.</title>
        <authorList>
            <person name="Ashida A."/>
            <person name="Camagna M."/>
            <person name="Tanaka A."/>
            <person name="Takemoto D."/>
        </authorList>
    </citation>
    <scope>NUCLEOTIDE SEQUENCE</scope>
    <source>
        <strain evidence="1">PPO83</strain>
    </source>
</reference>
<dbReference type="Proteomes" id="UP001165186">
    <property type="component" value="Unassembled WGS sequence"/>
</dbReference>
<name>A0ACB5SIQ0_9PEZI</name>